<evidence type="ECO:0000256" key="1">
    <source>
        <dbReference type="ARBA" id="ARBA00010515"/>
    </source>
</evidence>
<dbReference type="EMBL" id="JBHSEK010000004">
    <property type="protein sequence ID" value="MFC4489659.1"/>
    <property type="molecule type" value="Genomic_DNA"/>
</dbReference>
<gene>
    <name evidence="5" type="ORF">ACFO0R_08490</name>
</gene>
<keyword evidence="6" id="KW-1185">Reference proteome</keyword>
<evidence type="ECO:0000256" key="3">
    <source>
        <dbReference type="PROSITE-ProRule" id="PRU10038"/>
    </source>
</evidence>
<feature type="domain" description="Alpha/beta hydrolase fold-3" evidence="4">
    <location>
        <begin position="82"/>
        <end position="288"/>
    </location>
</feature>
<dbReference type="InterPro" id="IPR050300">
    <property type="entry name" value="GDXG_lipolytic_enzyme"/>
</dbReference>
<accession>A0ABV8ZPL7</accession>
<proteinExistence type="inferred from homology"/>
<dbReference type="PANTHER" id="PTHR48081:SF8">
    <property type="entry name" value="ALPHA_BETA HYDROLASE FOLD-3 DOMAIN-CONTAINING PROTEIN-RELATED"/>
    <property type="match status" value="1"/>
</dbReference>
<evidence type="ECO:0000256" key="2">
    <source>
        <dbReference type="ARBA" id="ARBA00022801"/>
    </source>
</evidence>
<dbReference type="Gene3D" id="3.40.50.1820">
    <property type="entry name" value="alpha/beta hydrolase"/>
    <property type="match status" value="1"/>
</dbReference>
<reference evidence="6" key="1">
    <citation type="journal article" date="2019" name="Int. J. Syst. Evol. Microbiol.">
        <title>The Global Catalogue of Microorganisms (GCM) 10K type strain sequencing project: providing services to taxonomists for standard genome sequencing and annotation.</title>
        <authorList>
            <consortium name="The Broad Institute Genomics Platform"/>
            <consortium name="The Broad Institute Genome Sequencing Center for Infectious Disease"/>
            <person name="Wu L."/>
            <person name="Ma J."/>
        </authorList>
    </citation>
    <scope>NUCLEOTIDE SEQUENCE [LARGE SCALE GENOMIC DNA]</scope>
    <source>
        <strain evidence="6">CGMCC 4.7608</strain>
    </source>
</reference>
<dbReference type="InterPro" id="IPR013094">
    <property type="entry name" value="AB_hydrolase_3"/>
</dbReference>
<evidence type="ECO:0000259" key="4">
    <source>
        <dbReference type="Pfam" id="PF07859"/>
    </source>
</evidence>
<feature type="active site" evidence="3">
    <location>
        <position position="160"/>
    </location>
</feature>
<dbReference type="InterPro" id="IPR033140">
    <property type="entry name" value="Lipase_GDXG_put_SER_AS"/>
</dbReference>
<dbReference type="SUPFAM" id="SSF53474">
    <property type="entry name" value="alpha/beta-Hydrolases"/>
    <property type="match status" value="1"/>
</dbReference>
<dbReference type="InterPro" id="IPR029058">
    <property type="entry name" value="AB_hydrolase_fold"/>
</dbReference>
<dbReference type="PROSITE" id="PS01174">
    <property type="entry name" value="LIPASE_GDXG_SER"/>
    <property type="match status" value="1"/>
</dbReference>
<comment type="caution">
    <text evidence="5">The sequence shown here is derived from an EMBL/GenBank/DDBJ whole genome shotgun (WGS) entry which is preliminary data.</text>
</comment>
<dbReference type="PANTHER" id="PTHR48081">
    <property type="entry name" value="AB HYDROLASE SUPERFAMILY PROTEIN C4A8.06C"/>
    <property type="match status" value="1"/>
</dbReference>
<evidence type="ECO:0000313" key="6">
    <source>
        <dbReference type="Proteomes" id="UP001595999"/>
    </source>
</evidence>
<organism evidence="5 6">
    <name type="scientific">Chromobacterium aquaticum</name>
    <dbReference type="NCBI Taxonomy" id="467180"/>
    <lineage>
        <taxon>Bacteria</taxon>
        <taxon>Pseudomonadati</taxon>
        <taxon>Pseudomonadota</taxon>
        <taxon>Betaproteobacteria</taxon>
        <taxon>Neisseriales</taxon>
        <taxon>Chromobacteriaceae</taxon>
        <taxon>Chromobacterium</taxon>
    </lineage>
</organism>
<name>A0ABV8ZPL7_9NEIS</name>
<evidence type="ECO:0000313" key="5">
    <source>
        <dbReference type="EMBL" id="MFC4489659.1"/>
    </source>
</evidence>
<comment type="similarity">
    <text evidence="1">Belongs to the 'GDXG' lipolytic enzyme family.</text>
</comment>
<protein>
    <submittedName>
        <fullName evidence="5">Alpha/beta hydrolase</fullName>
    </submittedName>
</protein>
<sequence length="316" mass="33481">MPLDSKIQHWLEQAAAGEAGAPMDMARLRADTDAGLRQQHGPLARVARVEVFQLRARDGHPLRVIGYWPEACAARDAAQPALVFAHGGGWCLGSAEVYDNPCRALAQATGCVVLSVDYRLAPEHRYPVPLHDVYDALCWAFENAQALGLDPKRLGVAGDSAGGNLAAAACLLARDLAGPAIAHQLLIYPALSHQMDSASYQAYGDGYYLTRELMRFCFDTYLAAAEEGGSPYVSPLLATSLAGLPSATILTAEFDPLRSEAEDYAARLNAAGVKATLRQLDGMVHGCIHMLGLTPAAGALFDIAGGQLRKALGLSG</sequence>
<dbReference type="Proteomes" id="UP001595999">
    <property type="component" value="Unassembled WGS sequence"/>
</dbReference>
<keyword evidence="2 5" id="KW-0378">Hydrolase</keyword>
<dbReference type="GO" id="GO:0016787">
    <property type="term" value="F:hydrolase activity"/>
    <property type="evidence" value="ECO:0007669"/>
    <property type="project" value="UniProtKB-KW"/>
</dbReference>
<dbReference type="Pfam" id="PF07859">
    <property type="entry name" value="Abhydrolase_3"/>
    <property type="match status" value="1"/>
</dbReference>